<feature type="compositionally biased region" description="Acidic residues" evidence="1">
    <location>
        <begin position="360"/>
        <end position="373"/>
    </location>
</feature>
<reference evidence="3" key="1">
    <citation type="submission" date="2022-10" db="EMBL/GenBank/DDBJ databases">
        <title>Tapping the CABI collections for fungal endophytes: first genome assemblies for Collariella, Neodidymelliopsis, Ascochyta clinopodiicola, Didymella pomorum, Didymosphaeria variabile, Neocosmospora piperis and Neocucurbitaria cava.</title>
        <authorList>
            <person name="Hill R."/>
        </authorList>
    </citation>
    <scope>NUCLEOTIDE SEQUENCE</scope>
    <source>
        <strain evidence="3">IMI 355091</strain>
    </source>
</reference>
<evidence type="ECO:0000313" key="4">
    <source>
        <dbReference type="Proteomes" id="UP001140510"/>
    </source>
</evidence>
<feature type="compositionally biased region" description="Acidic residues" evidence="1">
    <location>
        <begin position="504"/>
        <end position="516"/>
    </location>
</feature>
<evidence type="ECO:0008006" key="5">
    <source>
        <dbReference type="Google" id="ProtNLM"/>
    </source>
</evidence>
<dbReference type="Proteomes" id="UP001140510">
    <property type="component" value="Unassembled WGS sequence"/>
</dbReference>
<feature type="region of interest" description="Disordered" evidence="1">
    <location>
        <begin position="495"/>
        <end position="516"/>
    </location>
</feature>
<keyword evidence="2" id="KW-0732">Signal</keyword>
<accession>A0A9W8ZMD1</accession>
<evidence type="ECO:0000256" key="2">
    <source>
        <dbReference type="SAM" id="SignalP"/>
    </source>
</evidence>
<feature type="region of interest" description="Disordered" evidence="1">
    <location>
        <begin position="278"/>
        <end position="298"/>
    </location>
</feature>
<proteinExistence type="predicted"/>
<feature type="region of interest" description="Disordered" evidence="1">
    <location>
        <begin position="335"/>
        <end position="420"/>
    </location>
</feature>
<feature type="signal peptide" evidence="2">
    <location>
        <begin position="1"/>
        <end position="16"/>
    </location>
</feature>
<feature type="compositionally biased region" description="Acidic residues" evidence="1">
    <location>
        <begin position="380"/>
        <end position="394"/>
    </location>
</feature>
<feature type="chain" id="PRO_5040880747" description="EGF-like domain-containing protein" evidence="2">
    <location>
        <begin position="17"/>
        <end position="806"/>
    </location>
</feature>
<organism evidence="3 4">
    <name type="scientific">Didymella pomorum</name>
    <dbReference type="NCBI Taxonomy" id="749634"/>
    <lineage>
        <taxon>Eukaryota</taxon>
        <taxon>Fungi</taxon>
        <taxon>Dikarya</taxon>
        <taxon>Ascomycota</taxon>
        <taxon>Pezizomycotina</taxon>
        <taxon>Dothideomycetes</taxon>
        <taxon>Pleosporomycetidae</taxon>
        <taxon>Pleosporales</taxon>
        <taxon>Pleosporineae</taxon>
        <taxon>Didymellaceae</taxon>
        <taxon>Didymella</taxon>
    </lineage>
</organism>
<gene>
    <name evidence="3" type="ORF">N0V91_001340</name>
</gene>
<feature type="region of interest" description="Disordered" evidence="1">
    <location>
        <begin position="643"/>
        <end position="672"/>
    </location>
</feature>
<dbReference type="AlphaFoldDB" id="A0A9W8ZMD1"/>
<protein>
    <recommendedName>
        <fullName evidence="5">EGF-like domain-containing protein</fullName>
    </recommendedName>
</protein>
<sequence length="806" mass="84768">MKSLVVGAMLLHCMHAQVAPVGDVVPAVTSGINSPSKSDLALSPITPLPALSDSPTGTADVVLDEPTPAAPFGGGSTPGTGISFGPEGVTILEADSVQANTFVFPSQPPALADATAAAQPVTVSDTPADASILADTAAPVVIANPTLIDSGVVAGTPVAVVDTTSVVDPVVPTTIVESTPIVNPSDVVAPVETAPVVAPVETTPIIDTASILAPVETAPIVESTPIAISTESTPIALPIESTPIVTPSDVAPIVTTTPIVESTPSVAPSDIAAPIDATLTPSVTPSDSSVLPSGASSTGLVDADPISATSSVVPTSSPVPGGSLALPIGQNPYYGPYPPGSPYDPNSPYYDPTAQPPGWEGDDNGIYDGEDNDAYPGHDGEEECPAWCVPEDDSYPTSTPDYDYSPYQPTPTPEYSDYETTAEPYPEYETTPAYTPYPKAYPTPSYVAEPYPTPTPDYEAQPQYYPTPEPQYYPQLKKVRSILRAVRRQFDWPQSAAYSQPQYSDDDDSGEYDGEDGSIPDWLYDISGAPSRPTYSPKPKPTCPKSCYKPKTSSAGYAAKPAKTYTYTRKGGYKTTESPYQTTEEPYYPEPTTDAYYGGETTDAPYYGDKTTDAPYAGYTSSAYYPAGNSSAMYWPTGPTNIPDEPTSVPYESTAAPYEPTSVPDEPTSVPYEPTVAPYEPTTLATYYQPSQSYPEQTGGGWSDPGSPAGDYTGDTLDTICPSTCNPFNPAENFCDITTGCTTTGGSKYYCACRAGFRADGYNAKDFSKQFKVAGQPYVYLAVSTSCNTPCSDQTCSEVLERSQCK</sequence>
<dbReference type="OrthoDB" id="291007at2759"/>
<name>A0A9W8ZMD1_9PLEO</name>
<feature type="compositionally biased region" description="Polar residues" evidence="1">
    <location>
        <begin position="279"/>
        <end position="298"/>
    </location>
</feature>
<keyword evidence="4" id="KW-1185">Reference proteome</keyword>
<comment type="caution">
    <text evidence="3">The sequence shown here is derived from an EMBL/GenBank/DDBJ whole genome shotgun (WGS) entry which is preliminary data.</text>
</comment>
<evidence type="ECO:0000313" key="3">
    <source>
        <dbReference type="EMBL" id="KAJ4411555.1"/>
    </source>
</evidence>
<feature type="compositionally biased region" description="Low complexity" evidence="1">
    <location>
        <begin position="343"/>
        <end position="352"/>
    </location>
</feature>
<evidence type="ECO:0000256" key="1">
    <source>
        <dbReference type="SAM" id="MobiDB-lite"/>
    </source>
</evidence>
<dbReference type="EMBL" id="JAPEVA010000005">
    <property type="protein sequence ID" value="KAJ4411555.1"/>
    <property type="molecule type" value="Genomic_DNA"/>
</dbReference>